<evidence type="ECO:0000313" key="3">
    <source>
        <dbReference type="EMBL" id="MDR6837772.1"/>
    </source>
</evidence>
<protein>
    <recommendedName>
        <fullName evidence="1">TniQ domain-containing protein</fullName>
    </recommendedName>
</protein>
<proteinExistence type="predicted"/>
<dbReference type="RefSeq" id="WP_369818014.1">
    <property type="nucleotide sequence ID" value="NZ_JAVDTS010000003.1"/>
</dbReference>
<organism evidence="2 5">
    <name type="scientific">Acidovorax delafieldii</name>
    <name type="common">Pseudomonas delafieldii</name>
    <dbReference type="NCBI Taxonomy" id="47920"/>
    <lineage>
        <taxon>Bacteria</taxon>
        <taxon>Pseudomonadati</taxon>
        <taxon>Pseudomonadota</taxon>
        <taxon>Betaproteobacteria</taxon>
        <taxon>Burkholderiales</taxon>
        <taxon>Comamonadaceae</taxon>
        <taxon>Acidovorax</taxon>
    </lineage>
</organism>
<keyword evidence="4" id="KW-1185">Reference proteome</keyword>
<dbReference type="EMBL" id="JAVDTL010000005">
    <property type="protein sequence ID" value="MDR6768198.1"/>
    <property type="molecule type" value="Genomic_DNA"/>
</dbReference>
<name>A0AAJ2F5K7_ACIDE</name>
<reference evidence="2 4" key="1">
    <citation type="submission" date="2023-07" db="EMBL/GenBank/DDBJ databases">
        <title>Sorghum-associated microbial communities from plants grown in Nebraska, USA.</title>
        <authorList>
            <person name="Schachtman D."/>
        </authorList>
    </citation>
    <scope>NUCLEOTIDE SEQUENCE</scope>
    <source>
        <strain evidence="3 4">BE105</strain>
        <strain evidence="2">BE69</strain>
    </source>
</reference>
<dbReference type="InterPro" id="IPR009492">
    <property type="entry name" value="TniQ"/>
</dbReference>
<comment type="caution">
    <text evidence="2">The sequence shown here is derived from an EMBL/GenBank/DDBJ whole genome shotgun (WGS) entry which is preliminary data.</text>
</comment>
<feature type="domain" description="TniQ" evidence="1">
    <location>
        <begin position="45"/>
        <end position="150"/>
    </location>
</feature>
<evidence type="ECO:0000259" key="1">
    <source>
        <dbReference type="Pfam" id="PF06527"/>
    </source>
</evidence>
<dbReference type="Proteomes" id="UP001249076">
    <property type="component" value="Unassembled WGS sequence"/>
</dbReference>
<accession>A0AAJ2F5K7</accession>
<dbReference type="Pfam" id="PF06527">
    <property type="entry name" value="TniQ"/>
    <property type="match status" value="1"/>
</dbReference>
<gene>
    <name evidence="2" type="ORF">J2W88_003500</name>
    <name evidence="3" type="ORF">J2W93_002610</name>
</gene>
<dbReference type="Proteomes" id="UP001253458">
    <property type="component" value="Unassembled WGS sequence"/>
</dbReference>
<dbReference type="EMBL" id="JAVDTS010000003">
    <property type="protein sequence ID" value="MDR6837772.1"/>
    <property type="molecule type" value="Genomic_DNA"/>
</dbReference>
<dbReference type="AlphaFoldDB" id="A0AAJ2F5K7"/>
<sequence>MTLPRLAPMPHEFVLAHAGRIGLFCCGLIDMNRRLRLVQRVAEEHCEGAAGFSLLEQLATIAGMSVTDYARHHSLLPTIRVADSDTDPVHHGSAKRPSITRNFGARLHTAKVHLCCRCVDEDISHWGYSWFRRTHNLVGVEVCPLHGEALNWVTDPDPFSRLPQHWVKLGDIERVEYDHASQAERQFQTRLHEIYELFLDRDRPFASPSIDGPLALRLHELGLTGSSNGKKPLLSDYVLNSTPRAWLRRHCPQLCEKEPGVRFSTFDRLPRPYALPGSGFAYAIAFATLFDSAEDVARSISRSVVRRKRDYENSGMETQKRRSSGEWMFHGCA</sequence>
<evidence type="ECO:0000313" key="2">
    <source>
        <dbReference type="EMBL" id="MDR6768198.1"/>
    </source>
</evidence>
<evidence type="ECO:0000313" key="5">
    <source>
        <dbReference type="Proteomes" id="UP001253458"/>
    </source>
</evidence>
<evidence type="ECO:0000313" key="4">
    <source>
        <dbReference type="Proteomes" id="UP001249076"/>
    </source>
</evidence>